<keyword evidence="2" id="KW-0238">DNA-binding</keyword>
<organism evidence="6 7">
    <name type="scientific">Catenovulum sediminis</name>
    <dbReference type="NCBI Taxonomy" id="1740262"/>
    <lineage>
        <taxon>Bacteria</taxon>
        <taxon>Pseudomonadati</taxon>
        <taxon>Pseudomonadota</taxon>
        <taxon>Gammaproteobacteria</taxon>
        <taxon>Alteromonadales</taxon>
        <taxon>Alteromonadaceae</taxon>
        <taxon>Catenovulum</taxon>
    </lineage>
</organism>
<dbReference type="RefSeq" id="WP_143873189.1">
    <property type="nucleotide sequence ID" value="NZ_CP041661.1"/>
</dbReference>
<feature type="transmembrane region" description="Helical" evidence="4">
    <location>
        <begin position="148"/>
        <end position="168"/>
    </location>
</feature>
<evidence type="ECO:0000256" key="3">
    <source>
        <dbReference type="ARBA" id="ARBA00023163"/>
    </source>
</evidence>
<feature type="domain" description="HTH araC/xylS-type" evidence="5">
    <location>
        <begin position="379"/>
        <end position="475"/>
    </location>
</feature>
<keyword evidence="3" id="KW-0804">Transcription</keyword>
<dbReference type="InterPro" id="IPR009057">
    <property type="entry name" value="Homeodomain-like_sf"/>
</dbReference>
<evidence type="ECO:0000256" key="1">
    <source>
        <dbReference type="ARBA" id="ARBA00023015"/>
    </source>
</evidence>
<dbReference type="InterPro" id="IPR020449">
    <property type="entry name" value="Tscrpt_reg_AraC-type_HTH"/>
</dbReference>
<keyword evidence="4" id="KW-0812">Transmembrane</keyword>
<keyword evidence="4" id="KW-1133">Transmembrane helix</keyword>
<dbReference type="PRINTS" id="PR00032">
    <property type="entry name" value="HTHARAC"/>
</dbReference>
<keyword evidence="1" id="KW-0805">Transcription regulation</keyword>
<keyword evidence="7" id="KW-1185">Reference proteome</keyword>
<evidence type="ECO:0000256" key="2">
    <source>
        <dbReference type="ARBA" id="ARBA00023125"/>
    </source>
</evidence>
<feature type="transmembrane region" description="Helical" evidence="4">
    <location>
        <begin position="106"/>
        <end position="128"/>
    </location>
</feature>
<dbReference type="SUPFAM" id="SSF46689">
    <property type="entry name" value="Homeodomain-like"/>
    <property type="match status" value="2"/>
</dbReference>
<dbReference type="EMBL" id="JBELOE010000150">
    <property type="protein sequence ID" value="MER2491799.1"/>
    <property type="molecule type" value="Genomic_DNA"/>
</dbReference>
<dbReference type="Pfam" id="PF12833">
    <property type="entry name" value="HTH_18"/>
    <property type="match status" value="1"/>
</dbReference>
<reference evidence="6 7" key="1">
    <citation type="submission" date="2024-06" db="EMBL/GenBank/DDBJ databases">
        <authorList>
            <person name="Chen R.Y."/>
        </authorList>
    </citation>
    <scope>NUCLEOTIDE SEQUENCE [LARGE SCALE GENOMIC DNA]</scope>
    <source>
        <strain evidence="6 7">D2</strain>
    </source>
</reference>
<dbReference type="PANTHER" id="PTHR43280">
    <property type="entry name" value="ARAC-FAMILY TRANSCRIPTIONAL REGULATOR"/>
    <property type="match status" value="1"/>
</dbReference>
<dbReference type="InterPro" id="IPR018060">
    <property type="entry name" value="HTH_AraC"/>
</dbReference>
<evidence type="ECO:0000313" key="6">
    <source>
        <dbReference type="EMBL" id="MER2491799.1"/>
    </source>
</evidence>
<feature type="transmembrane region" description="Helical" evidence="4">
    <location>
        <begin position="75"/>
        <end position="94"/>
    </location>
</feature>
<dbReference type="PROSITE" id="PS00041">
    <property type="entry name" value="HTH_ARAC_FAMILY_1"/>
    <property type="match status" value="1"/>
</dbReference>
<sequence>MIYTELDWNTFLRAIIPFIAANIFLMVLIYFTIVRSRIGSAYPFYATFISCIILFLSGPLINIMPIDNAKRWFDLVRNVLLFSVGMPALLYGLLIQAEIKIRREFFIVAIALGVSWSALFIMAPPFYFHHLDQSPWPRLFDSITNQHIYLSQIFVVTIQLLIPSLFILSRPIKRYVEVLVYGVLLLYTCICIGNALEQWGVYYGGSGLTAIIWAWAIYRDIQMTNDKVKQHYLHQNSLAIAQYAAPLNTKFTEYYPASINESYPFKEREALIETVSAARSGLVAGRVTNLLQALKSFSQHNVDTYRVRAKEVLFMLFDASIFNSGNAANLLERLEDKGQTLETTTSFKDIDEIILQEASFLAQLSGETNESPADTALVDKIKTYILSHYNRDISINDIANEIGASRSHITKTFKNITAQTINQYLIDVRINKSKDLLITMSVTETAFEVGFNNSAYFSTVFKKQTGKTPKEYQQSITSAENG</sequence>
<keyword evidence="4" id="KW-0472">Membrane</keyword>
<evidence type="ECO:0000256" key="4">
    <source>
        <dbReference type="SAM" id="Phobius"/>
    </source>
</evidence>
<dbReference type="SMART" id="SM00342">
    <property type="entry name" value="HTH_ARAC"/>
    <property type="match status" value="1"/>
</dbReference>
<feature type="transmembrane region" description="Helical" evidence="4">
    <location>
        <begin position="44"/>
        <end position="63"/>
    </location>
</feature>
<dbReference type="PROSITE" id="PS01124">
    <property type="entry name" value="HTH_ARAC_FAMILY_2"/>
    <property type="match status" value="1"/>
</dbReference>
<comment type="caution">
    <text evidence="6">The sequence shown here is derived from an EMBL/GenBank/DDBJ whole genome shotgun (WGS) entry which is preliminary data.</text>
</comment>
<feature type="transmembrane region" description="Helical" evidence="4">
    <location>
        <begin position="201"/>
        <end position="218"/>
    </location>
</feature>
<feature type="transmembrane region" description="Helical" evidence="4">
    <location>
        <begin position="175"/>
        <end position="195"/>
    </location>
</feature>
<protein>
    <submittedName>
        <fullName evidence="6">AraC family transcriptional regulator</fullName>
    </submittedName>
</protein>
<accession>A0ABV1RFU1</accession>
<proteinExistence type="predicted"/>
<feature type="transmembrane region" description="Helical" evidence="4">
    <location>
        <begin position="12"/>
        <end position="32"/>
    </location>
</feature>
<name>A0ABV1RFU1_9ALTE</name>
<dbReference type="PANTHER" id="PTHR43280:SF28">
    <property type="entry name" value="HTH-TYPE TRANSCRIPTIONAL ACTIVATOR RHAS"/>
    <property type="match status" value="1"/>
</dbReference>
<dbReference type="Gene3D" id="1.10.10.60">
    <property type="entry name" value="Homeodomain-like"/>
    <property type="match status" value="2"/>
</dbReference>
<evidence type="ECO:0000313" key="7">
    <source>
        <dbReference type="Proteomes" id="UP001467690"/>
    </source>
</evidence>
<dbReference type="InterPro" id="IPR018062">
    <property type="entry name" value="HTH_AraC-typ_CS"/>
</dbReference>
<gene>
    <name evidence="6" type="ORF">ABS311_07875</name>
</gene>
<dbReference type="Proteomes" id="UP001467690">
    <property type="component" value="Unassembled WGS sequence"/>
</dbReference>
<evidence type="ECO:0000259" key="5">
    <source>
        <dbReference type="PROSITE" id="PS01124"/>
    </source>
</evidence>